<dbReference type="InterPro" id="IPR003428">
    <property type="entry name" value="MAM33"/>
</dbReference>
<dbReference type="PANTHER" id="PTHR10826:SF37">
    <property type="entry name" value="MITOCHONDRIAL GLYCOPROTEIN FAMILY PROTEIN"/>
    <property type="match status" value="1"/>
</dbReference>
<gene>
    <name evidence="1" type="ORF">ERUC_LOCUS21002</name>
</gene>
<dbReference type="AlphaFoldDB" id="A0ABC8KED2"/>
<keyword evidence="2" id="KW-1185">Reference proteome</keyword>
<protein>
    <submittedName>
        <fullName evidence="1">Uncharacterized protein</fullName>
    </submittedName>
</protein>
<dbReference type="Gene3D" id="3.10.280.10">
    <property type="entry name" value="Mitochondrial glycoprotein"/>
    <property type="match status" value="1"/>
</dbReference>
<organism evidence="1 2">
    <name type="scientific">Eruca vesicaria subsp. sativa</name>
    <name type="common">Garden rocket</name>
    <name type="synonym">Eruca sativa</name>
    <dbReference type="NCBI Taxonomy" id="29727"/>
    <lineage>
        <taxon>Eukaryota</taxon>
        <taxon>Viridiplantae</taxon>
        <taxon>Streptophyta</taxon>
        <taxon>Embryophyta</taxon>
        <taxon>Tracheophyta</taxon>
        <taxon>Spermatophyta</taxon>
        <taxon>Magnoliopsida</taxon>
        <taxon>eudicotyledons</taxon>
        <taxon>Gunneridae</taxon>
        <taxon>Pentapetalae</taxon>
        <taxon>rosids</taxon>
        <taxon>malvids</taxon>
        <taxon>Brassicales</taxon>
        <taxon>Brassicaceae</taxon>
        <taxon>Brassiceae</taxon>
        <taxon>Eruca</taxon>
    </lineage>
</organism>
<evidence type="ECO:0000313" key="1">
    <source>
        <dbReference type="EMBL" id="CAH8355247.1"/>
    </source>
</evidence>
<accession>A0ABC8KED2</accession>
<dbReference type="EMBL" id="CAKOAT010205710">
    <property type="protein sequence ID" value="CAH8355247.1"/>
    <property type="molecule type" value="Genomic_DNA"/>
</dbReference>
<sequence>MAIDACGDVSSTAKFCTQQWVLDEKLRKTFHSYVEIRGITPSMINFLHEYIINKVSKENLLWLKTLKNFVTS</sequence>
<comment type="caution">
    <text evidence="1">The sequence shown here is derived from an EMBL/GenBank/DDBJ whole genome shotgun (WGS) entry which is preliminary data.</text>
</comment>
<dbReference type="Proteomes" id="UP001642260">
    <property type="component" value="Unassembled WGS sequence"/>
</dbReference>
<dbReference type="PANTHER" id="PTHR10826">
    <property type="entry name" value="COMPLEMENT COMPONENT 1"/>
    <property type="match status" value="1"/>
</dbReference>
<dbReference type="SUPFAM" id="SSF54529">
    <property type="entry name" value="Mitochondrial glycoprotein MAM33-like"/>
    <property type="match status" value="1"/>
</dbReference>
<dbReference type="InterPro" id="IPR036561">
    <property type="entry name" value="MAM33_sf"/>
</dbReference>
<proteinExistence type="predicted"/>
<dbReference type="Pfam" id="PF02330">
    <property type="entry name" value="MAM33"/>
    <property type="match status" value="1"/>
</dbReference>
<reference evidence="1 2" key="1">
    <citation type="submission" date="2022-03" db="EMBL/GenBank/DDBJ databases">
        <authorList>
            <person name="Macdonald S."/>
            <person name="Ahmed S."/>
            <person name="Newling K."/>
        </authorList>
    </citation>
    <scope>NUCLEOTIDE SEQUENCE [LARGE SCALE GENOMIC DNA]</scope>
</reference>
<evidence type="ECO:0000313" key="2">
    <source>
        <dbReference type="Proteomes" id="UP001642260"/>
    </source>
</evidence>
<name>A0ABC8KED2_ERUVS</name>